<organism evidence="1 2">
    <name type="scientific">Eragrostis curvula</name>
    <name type="common">weeping love grass</name>
    <dbReference type="NCBI Taxonomy" id="38414"/>
    <lineage>
        <taxon>Eukaryota</taxon>
        <taxon>Viridiplantae</taxon>
        <taxon>Streptophyta</taxon>
        <taxon>Embryophyta</taxon>
        <taxon>Tracheophyta</taxon>
        <taxon>Spermatophyta</taxon>
        <taxon>Magnoliopsida</taxon>
        <taxon>Liliopsida</taxon>
        <taxon>Poales</taxon>
        <taxon>Poaceae</taxon>
        <taxon>PACMAD clade</taxon>
        <taxon>Chloridoideae</taxon>
        <taxon>Eragrostideae</taxon>
        <taxon>Eragrostidinae</taxon>
        <taxon>Eragrostis</taxon>
    </lineage>
</organism>
<gene>
    <name evidence="1" type="ORF">EJB05_31504</name>
</gene>
<name>A0A5J9UE71_9POAL</name>
<reference evidence="1 2" key="1">
    <citation type="journal article" date="2019" name="Sci. Rep.">
        <title>A high-quality genome of Eragrostis curvula grass provides insights into Poaceae evolution and supports new strategies to enhance forage quality.</title>
        <authorList>
            <person name="Carballo J."/>
            <person name="Santos B.A.C.M."/>
            <person name="Zappacosta D."/>
            <person name="Garbus I."/>
            <person name="Selva J.P."/>
            <person name="Gallo C.A."/>
            <person name="Diaz A."/>
            <person name="Albertini E."/>
            <person name="Caccamo M."/>
            <person name="Echenique V."/>
        </authorList>
    </citation>
    <scope>NUCLEOTIDE SEQUENCE [LARGE SCALE GENOMIC DNA]</scope>
    <source>
        <strain evidence="2">cv. Victoria</strain>
        <tissue evidence="1">Leaf</tissue>
    </source>
</reference>
<evidence type="ECO:0000313" key="2">
    <source>
        <dbReference type="Proteomes" id="UP000324897"/>
    </source>
</evidence>
<comment type="caution">
    <text evidence="1">The sequence shown here is derived from an EMBL/GenBank/DDBJ whole genome shotgun (WGS) entry which is preliminary data.</text>
</comment>
<dbReference type="Proteomes" id="UP000324897">
    <property type="component" value="Unassembled WGS sequence"/>
</dbReference>
<accession>A0A5J9UE71</accession>
<sequence length="86" mass="9953">MDLYFFTVMADWFSSYSDAATDLAKIRTLSCKHLKKQYPKAINITKSGHRRTFSILYDFKEIDQVSLTHSGRIFDMPKSPTRALIS</sequence>
<proteinExistence type="predicted"/>
<dbReference type="Gramene" id="TVU21836">
    <property type="protein sequence ID" value="TVU21836"/>
    <property type="gene ID" value="EJB05_31504"/>
</dbReference>
<keyword evidence="2" id="KW-1185">Reference proteome</keyword>
<dbReference type="AlphaFoldDB" id="A0A5J9UE71"/>
<evidence type="ECO:0000313" key="1">
    <source>
        <dbReference type="EMBL" id="TVU21836.1"/>
    </source>
</evidence>
<dbReference type="EMBL" id="RWGY01000026">
    <property type="protein sequence ID" value="TVU21836.1"/>
    <property type="molecule type" value="Genomic_DNA"/>
</dbReference>
<protein>
    <submittedName>
        <fullName evidence="1">Uncharacterized protein</fullName>
    </submittedName>
</protein>